<feature type="transmembrane region" description="Helical" evidence="1">
    <location>
        <begin position="85"/>
        <end position="109"/>
    </location>
</feature>
<proteinExistence type="predicted"/>
<dbReference type="PANTHER" id="PTHR35519:SF2">
    <property type="entry name" value="PH DOMAIN PROTEIN"/>
    <property type="match status" value="1"/>
</dbReference>
<accession>A0A212T6F2</accession>
<keyword evidence="1" id="KW-0472">Membrane</keyword>
<dbReference type="AlphaFoldDB" id="A0A212T6F2"/>
<evidence type="ECO:0000313" key="2">
    <source>
        <dbReference type="EMBL" id="SNC61599.1"/>
    </source>
</evidence>
<gene>
    <name evidence="2" type="ORF">SAMN06265337_0501</name>
</gene>
<keyword evidence="1" id="KW-1133">Transmembrane helix</keyword>
<dbReference type="Pfam" id="PF13430">
    <property type="entry name" value="DUF4112"/>
    <property type="match status" value="1"/>
</dbReference>
<dbReference type="InterPro" id="IPR025187">
    <property type="entry name" value="DUF4112"/>
</dbReference>
<organism evidence="2 3">
    <name type="scientific">Hymenobacter gelipurpurascens</name>
    <dbReference type="NCBI Taxonomy" id="89968"/>
    <lineage>
        <taxon>Bacteria</taxon>
        <taxon>Pseudomonadati</taxon>
        <taxon>Bacteroidota</taxon>
        <taxon>Cytophagia</taxon>
        <taxon>Cytophagales</taxon>
        <taxon>Hymenobacteraceae</taxon>
        <taxon>Hymenobacter</taxon>
    </lineage>
</organism>
<reference evidence="3" key="1">
    <citation type="submission" date="2017-06" db="EMBL/GenBank/DDBJ databases">
        <authorList>
            <person name="Varghese N."/>
            <person name="Submissions S."/>
        </authorList>
    </citation>
    <scope>NUCLEOTIDE SEQUENCE [LARGE SCALE GENOMIC DNA]</scope>
    <source>
        <strain evidence="3">DSM 11116</strain>
    </source>
</reference>
<name>A0A212T6F2_9BACT</name>
<feature type="transmembrane region" description="Helical" evidence="1">
    <location>
        <begin position="52"/>
        <end position="73"/>
    </location>
</feature>
<feature type="transmembrane region" description="Helical" evidence="1">
    <location>
        <begin position="130"/>
        <end position="155"/>
    </location>
</feature>
<evidence type="ECO:0000313" key="3">
    <source>
        <dbReference type="Proteomes" id="UP000198131"/>
    </source>
</evidence>
<evidence type="ECO:0008006" key="4">
    <source>
        <dbReference type="Google" id="ProtNLM"/>
    </source>
</evidence>
<dbReference type="EMBL" id="FYEW01000001">
    <property type="protein sequence ID" value="SNC61599.1"/>
    <property type="molecule type" value="Genomic_DNA"/>
</dbReference>
<keyword evidence="3" id="KW-1185">Reference proteome</keyword>
<protein>
    <recommendedName>
        <fullName evidence="4">DUF4112 domain-containing protein</fullName>
    </recommendedName>
</protein>
<evidence type="ECO:0000256" key="1">
    <source>
        <dbReference type="SAM" id="Phobius"/>
    </source>
</evidence>
<keyword evidence="1" id="KW-0812">Transmembrane</keyword>
<dbReference type="PANTHER" id="PTHR35519">
    <property type="entry name" value="MEMBRANE PROTEINS"/>
    <property type="match status" value="1"/>
</dbReference>
<dbReference type="Proteomes" id="UP000198131">
    <property type="component" value="Unassembled WGS sequence"/>
</dbReference>
<sequence length="173" mass="19448">MPFVAPYSSPFMSTFDQDKRLLWVERISHLLDSQFRVPGTTWRFGLDPLMGLIPVVGGLPSLAISGVLILTMMRHGASGNLVMRMVINVVLDTLIGAIPVLGNIFDFAYKANDRNVRLLRRHYQEGRYQGSGRGLMVGVLLVLLVLGGLLVWGAWELGSWVWHYLDQQPWQQA</sequence>